<dbReference type="RefSeq" id="WP_022058769.1">
    <property type="nucleotide sequence ID" value="NZ_CP102278.1"/>
</dbReference>
<keyword evidence="4" id="KW-0812">Transmembrane</keyword>
<sequence length="592" mass="66223">MEKYREQLDDLKKEIKELEGRSTTYSGVRFVSFIVAVAGLIIGIYDSRSVFIAIGIVLAVAFIAMVFVHGKLSEKLEYKKAEAEVLRRYVARFGDDWKKFCENGSEYLGKDDLSAKDMDLLGQNSLFQFICTAGTEEGRRSLAKSIKDPGYDIAMIGKRQEAIKELGEKDDFSLAFETLGVKAGMGKKKKYTADEFVAYCSSDDHIPGIFNMLRFVFPLITVVLFVLGIMNRINIGWTLVSFFAVLLFSWLFSGVAGQAVMPMISFGYVLDDYINMFELISREQFESELLCDIRENLSQDSGALAAIKKLRSISAAFNIRYNPIVHQLLCGLTMWDFHIGSMMDRWKKDNGQDVAGWIKAVSDMEELMSFTVLTRTRDVVYPQVGDSANVHVEAKGMRHPLIAPEVVVENDASFKGGAAIITGSNMSGKTTFLRTLGINLVLAYAGAPVCAEYMETDVMKIFTSMRVTDDVSNGISTFYAEILRIKTMVEYRKENKPMLCLIDEIFKGTNSADRIVGATQVIRKLAAANSMTLVSTHDFELCDLKAEDGTPAVNYHFEEYYEGDQLKFDYKKKDGRCTTTNAMAILHMAGLA</sequence>
<evidence type="ECO:0000256" key="3">
    <source>
        <dbReference type="ARBA" id="ARBA00023125"/>
    </source>
</evidence>
<dbReference type="SUPFAM" id="SSF48334">
    <property type="entry name" value="DNA repair protein MutS, domain III"/>
    <property type="match status" value="1"/>
</dbReference>
<organism evidence="6 7">
    <name type="scientific">Coprococcus eutactus</name>
    <dbReference type="NCBI Taxonomy" id="33043"/>
    <lineage>
        <taxon>Bacteria</taxon>
        <taxon>Bacillati</taxon>
        <taxon>Bacillota</taxon>
        <taxon>Clostridia</taxon>
        <taxon>Lachnospirales</taxon>
        <taxon>Lachnospiraceae</taxon>
        <taxon>Coprococcus</taxon>
    </lineage>
</organism>
<dbReference type="Pfam" id="PF00488">
    <property type="entry name" value="MutS_V"/>
    <property type="match status" value="1"/>
</dbReference>
<keyword evidence="1" id="KW-0547">Nucleotide-binding</keyword>
<dbReference type="OrthoDB" id="9802448at2"/>
<dbReference type="Proteomes" id="UP000283295">
    <property type="component" value="Unassembled WGS sequence"/>
</dbReference>
<dbReference type="PANTHER" id="PTHR11361:SF99">
    <property type="entry name" value="DNA MISMATCH REPAIR PROTEIN"/>
    <property type="match status" value="1"/>
</dbReference>
<feature type="transmembrane region" description="Helical" evidence="4">
    <location>
        <begin position="51"/>
        <end position="70"/>
    </location>
</feature>
<accession>A0A412IUD9</accession>
<dbReference type="InterPro" id="IPR027417">
    <property type="entry name" value="P-loop_NTPase"/>
</dbReference>
<dbReference type="InterPro" id="IPR036187">
    <property type="entry name" value="DNA_mismatch_repair_MutS_sf"/>
</dbReference>
<dbReference type="SMART" id="SM00534">
    <property type="entry name" value="MUTSac"/>
    <property type="match status" value="1"/>
</dbReference>
<dbReference type="InterPro" id="IPR000432">
    <property type="entry name" value="DNA_mismatch_repair_MutS_C"/>
</dbReference>
<feature type="transmembrane region" description="Helical" evidence="4">
    <location>
        <begin position="235"/>
        <end position="256"/>
    </location>
</feature>
<dbReference type="PANTHER" id="PTHR11361">
    <property type="entry name" value="DNA MISMATCH REPAIR PROTEIN MUTS FAMILY MEMBER"/>
    <property type="match status" value="1"/>
</dbReference>
<dbReference type="AlphaFoldDB" id="A0A412IUD9"/>
<evidence type="ECO:0000256" key="1">
    <source>
        <dbReference type="ARBA" id="ARBA00022741"/>
    </source>
</evidence>
<dbReference type="GO" id="GO:0030983">
    <property type="term" value="F:mismatched DNA binding"/>
    <property type="evidence" value="ECO:0007669"/>
    <property type="project" value="InterPro"/>
</dbReference>
<evidence type="ECO:0000259" key="5">
    <source>
        <dbReference type="SMART" id="SM00534"/>
    </source>
</evidence>
<dbReference type="InterPro" id="IPR045076">
    <property type="entry name" value="MutS"/>
</dbReference>
<dbReference type="SUPFAM" id="SSF52540">
    <property type="entry name" value="P-loop containing nucleoside triphosphate hydrolases"/>
    <property type="match status" value="1"/>
</dbReference>
<reference evidence="6 7" key="1">
    <citation type="submission" date="2018-08" db="EMBL/GenBank/DDBJ databases">
        <title>A genome reference for cultivated species of the human gut microbiota.</title>
        <authorList>
            <person name="Zou Y."/>
            <person name="Xue W."/>
            <person name="Luo G."/>
        </authorList>
    </citation>
    <scope>NUCLEOTIDE SEQUENCE [LARGE SCALE GENOMIC DNA]</scope>
    <source>
        <strain evidence="6 7">AF22-21</strain>
    </source>
</reference>
<dbReference type="EMBL" id="QRVK01000005">
    <property type="protein sequence ID" value="RGS43666.1"/>
    <property type="molecule type" value="Genomic_DNA"/>
</dbReference>
<dbReference type="GO" id="GO:0006298">
    <property type="term" value="P:mismatch repair"/>
    <property type="evidence" value="ECO:0007669"/>
    <property type="project" value="InterPro"/>
</dbReference>
<evidence type="ECO:0000256" key="4">
    <source>
        <dbReference type="SAM" id="Phobius"/>
    </source>
</evidence>
<proteinExistence type="predicted"/>
<feature type="transmembrane region" description="Helical" evidence="4">
    <location>
        <begin position="212"/>
        <end position="229"/>
    </location>
</feature>
<dbReference type="Gene3D" id="1.10.1420.10">
    <property type="match status" value="1"/>
</dbReference>
<dbReference type="GO" id="GO:0005524">
    <property type="term" value="F:ATP binding"/>
    <property type="evidence" value="ECO:0007669"/>
    <property type="project" value="UniProtKB-KW"/>
</dbReference>
<name>A0A412IUD9_9FIRM</name>
<keyword evidence="3" id="KW-0238">DNA-binding</keyword>
<comment type="caution">
    <text evidence="6">The sequence shown here is derived from an EMBL/GenBank/DDBJ whole genome shotgun (WGS) entry which is preliminary data.</text>
</comment>
<keyword evidence="2" id="KW-0067">ATP-binding</keyword>
<dbReference type="GO" id="GO:0005829">
    <property type="term" value="C:cytosol"/>
    <property type="evidence" value="ECO:0007669"/>
    <property type="project" value="TreeGrafter"/>
</dbReference>
<keyword evidence="4" id="KW-1133">Transmembrane helix</keyword>
<evidence type="ECO:0000256" key="2">
    <source>
        <dbReference type="ARBA" id="ARBA00022840"/>
    </source>
</evidence>
<evidence type="ECO:0000313" key="6">
    <source>
        <dbReference type="EMBL" id="RGS43666.1"/>
    </source>
</evidence>
<dbReference type="Gene3D" id="3.40.50.300">
    <property type="entry name" value="P-loop containing nucleotide triphosphate hydrolases"/>
    <property type="match status" value="1"/>
</dbReference>
<evidence type="ECO:0000313" key="7">
    <source>
        <dbReference type="Proteomes" id="UP000283295"/>
    </source>
</evidence>
<feature type="transmembrane region" description="Helical" evidence="4">
    <location>
        <begin position="26"/>
        <end position="45"/>
    </location>
</feature>
<dbReference type="GO" id="GO:0140664">
    <property type="term" value="F:ATP-dependent DNA damage sensor activity"/>
    <property type="evidence" value="ECO:0007669"/>
    <property type="project" value="InterPro"/>
</dbReference>
<protein>
    <submittedName>
        <fullName evidence="6">DNA mismatch repair protein MutS</fullName>
    </submittedName>
</protein>
<keyword evidence="4" id="KW-0472">Membrane</keyword>
<dbReference type="GeneID" id="92832687"/>
<feature type="domain" description="DNA mismatch repair proteins mutS family" evidence="5">
    <location>
        <begin position="416"/>
        <end position="592"/>
    </location>
</feature>
<dbReference type="CDD" id="cd03283">
    <property type="entry name" value="ABC_MutS-like"/>
    <property type="match status" value="1"/>
</dbReference>
<gene>
    <name evidence="6" type="ORF">DWX94_03610</name>
</gene>